<dbReference type="PANTHER" id="PTHR30221">
    <property type="entry name" value="SMALL-CONDUCTANCE MECHANOSENSITIVE CHANNEL"/>
    <property type="match status" value="1"/>
</dbReference>
<feature type="transmembrane region" description="Helical" evidence="1">
    <location>
        <begin position="304"/>
        <end position="324"/>
    </location>
</feature>
<feature type="transmembrane region" description="Helical" evidence="1">
    <location>
        <begin position="80"/>
        <end position="100"/>
    </location>
</feature>
<feature type="transmembrane region" description="Helical" evidence="1">
    <location>
        <begin position="462"/>
        <end position="480"/>
    </location>
</feature>
<dbReference type="NCBIfam" id="NF033912">
    <property type="entry name" value="msc"/>
    <property type="match status" value="1"/>
</dbReference>
<dbReference type="RefSeq" id="WP_166278376.1">
    <property type="nucleotide sequence ID" value="NZ_JTHE03000121.1"/>
</dbReference>
<evidence type="ECO:0000256" key="1">
    <source>
        <dbReference type="SAM" id="Phobius"/>
    </source>
</evidence>
<dbReference type="PANTHER" id="PTHR30221:SF1">
    <property type="entry name" value="SMALL-CONDUCTANCE MECHANOSENSITIVE CHANNEL"/>
    <property type="match status" value="1"/>
</dbReference>
<keyword evidence="1" id="KW-0812">Transmembrane</keyword>
<evidence type="ECO:0000313" key="3">
    <source>
        <dbReference type="Proteomes" id="UP000031561"/>
    </source>
</evidence>
<reference evidence="2 3" key="1">
    <citation type="journal article" date="2015" name="Genome Announc.">
        <title>Draft Genome Sequence of Filamentous Marine Cyanobacterium Lyngbya confervoides Strain BDU141951.</title>
        <authorList>
            <person name="Chandrababunaidu M.M."/>
            <person name="Sen D."/>
            <person name="Tripathy S."/>
        </authorList>
    </citation>
    <scope>NUCLEOTIDE SEQUENCE [LARGE SCALE GENOMIC DNA]</scope>
    <source>
        <strain evidence="2 3">BDU141951</strain>
    </source>
</reference>
<feature type="transmembrane region" description="Helical" evidence="1">
    <location>
        <begin position="264"/>
        <end position="284"/>
    </location>
</feature>
<feature type="transmembrane region" description="Helical" evidence="1">
    <location>
        <begin position="176"/>
        <end position="197"/>
    </location>
</feature>
<feature type="transmembrane region" description="Helical" evidence="1">
    <location>
        <begin position="427"/>
        <end position="450"/>
    </location>
</feature>
<sequence length="533" mass="55897">MNSLVESVSNQFGTSLGSNVLNIISAVAILVIGLIVAFVVAKTVRNILARTEVDQKLARWVTGDNNPTVVSNIEQWVETAVFWILMLFVLVGFLQALQLSGVSEPLNELLKQIFNYLPKIGGALLLLGLAWVLATIAKMLVVRGLKAFAIDERVNSSTSPSGSSAPLAISDTVGNAVYWFIFLLFLPAILGALSLSGPLEPIQVLLNEILATLPNILGAVIYGVIGWFLAKIVRTVVTNLLSAVGADQFGERFGVGRATGGRGLSWLLGTFAFVAILVPVAIAVLNSLQLDAVSGPASNMLNQIFAAGPRILAAVLILAFAYIIGKFVCDLVTNILTSVGFNNIFEWLGLQAASPAREEPTTPPTVDPRSTVLQVAPTGEPTVPRKTPSEMVGIISLVGLLILSLVPATDALGFAPLTTIVTELLQILAQVLVGTVIFGIGLYLANLAFTILSSSGGAQARLVGQAARIAIIVLVAAMALQQMGIAPSIVNLAFGLLVGAVAVALAVAFGFGGIDIASEQIRAWLADFKSKDS</sequence>
<feature type="transmembrane region" description="Helical" evidence="1">
    <location>
        <begin position="209"/>
        <end position="230"/>
    </location>
</feature>
<name>A0ABD4T9Z8_9CYAN</name>
<dbReference type="InterPro" id="IPR008910">
    <property type="entry name" value="MSC_TM_helix"/>
</dbReference>
<dbReference type="Proteomes" id="UP000031561">
    <property type="component" value="Unassembled WGS sequence"/>
</dbReference>
<protein>
    <submittedName>
        <fullName evidence="2">Mechanosensitive ion channel</fullName>
    </submittedName>
</protein>
<dbReference type="Pfam" id="PF05552">
    <property type="entry name" value="MS_channel_1st_1"/>
    <property type="match status" value="4"/>
</dbReference>
<proteinExistence type="predicted"/>
<accession>A0ABD4T9Z8</accession>
<dbReference type="AlphaFoldDB" id="A0ABD4T9Z8"/>
<keyword evidence="1" id="KW-1133">Transmembrane helix</keyword>
<evidence type="ECO:0000313" key="2">
    <source>
        <dbReference type="EMBL" id="MCM1985381.1"/>
    </source>
</evidence>
<feature type="transmembrane region" description="Helical" evidence="1">
    <location>
        <begin position="492"/>
        <end position="514"/>
    </location>
</feature>
<gene>
    <name evidence="2" type="ORF">QQ91_0021420</name>
</gene>
<comment type="caution">
    <text evidence="2">The sequence shown here is derived from an EMBL/GenBank/DDBJ whole genome shotgun (WGS) entry which is preliminary data.</text>
</comment>
<dbReference type="InterPro" id="IPR045275">
    <property type="entry name" value="MscS_archaea/bacteria_type"/>
</dbReference>
<feature type="transmembrane region" description="Helical" evidence="1">
    <location>
        <begin position="120"/>
        <end position="141"/>
    </location>
</feature>
<feature type="transmembrane region" description="Helical" evidence="1">
    <location>
        <begin position="20"/>
        <end position="41"/>
    </location>
</feature>
<keyword evidence="1" id="KW-0472">Membrane</keyword>
<dbReference type="EMBL" id="JTHE03000121">
    <property type="protein sequence ID" value="MCM1985381.1"/>
    <property type="molecule type" value="Genomic_DNA"/>
</dbReference>
<organism evidence="2 3">
    <name type="scientific">Lyngbya confervoides BDU141951</name>
    <dbReference type="NCBI Taxonomy" id="1574623"/>
    <lineage>
        <taxon>Bacteria</taxon>
        <taxon>Bacillati</taxon>
        <taxon>Cyanobacteriota</taxon>
        <taxon>Cyanophyceae</taxon>
        <taxon>Oscillatoriophycideae</taxon>
        <taxon>Oscillatoriales</taxon>
        <taxon>Microcoleaceae</taxon>
        <taxon>Lyngbya</taxon>
    </lineage>
</organism>
<keyword evidence="3" id="KW-1185">Reference proteome</keyword>
<feature type="transmembrane region" description="Helical" evidence="1">
    <location>
        <begin position="394"/>
        <end position="415"/>
    </location>
</feature>